<name>A0A4P9Z518_9FUNG</name>
<gene>
    <name evidence="1" type="ORF">SYNPS1DRAFT_20968</name>
</gene>
<accession>A0A4P9Z518</accession>
<dbReference type="AlphaFoldDB" id="A0A4P9Z518"/>
<evidence type="ECO:0000313" key="1">
    <source>
        <dbReference type="EMBL" id="RKP27528.1"/>
    </source>
</evidence>
<dbReference type="EMBL" id="KZ989192">
    <property type="protein sequence ID" value="RKP27528.1"/>
    <property type="molecule type" value="Genomic_DNA"/>
</dbReference>
<dbReference type="Proteomes" id="UP000278143">
    <property type="component" value="Unassembled WGS sequence"/>
</dbReference>
<sequence length="213" mass="23195">MIIDSDSEDWSPVGMTTVRRVEWPADAPTRCRILVVQPVTGPLSLSARARDLGEARVHFDASEEGPLPDRHARRMPIHGEDGIVTVFCDAILWEHADTLMAGRLLARFGPQQLILADFNDGNAVSTMITSHGAGQLRAPVSARVARGLPAALLSLSEMRGVPAYYLTHGDAAATGEITDLLGQLSKHINLPLLQTLFGQPSRQHHIARDNLYI</sequence>
<proteinExistence type="predicted"/>
<dbReference type="OrthoDB" id="5578553at2759"/>
<protein>
    <submittedName>
        <fullName evidence="1">Uncharacterized protein</fullName>
    </submittedName>
</protein>
<organism evidence="1 2">
    <name type="scientific">Syncephalis pseudoplumigaleata</name>
    <dbReference type="NCBI Taxonomy" id="1712513"/>
    <lineage>
        <taxon>Eukaryota</taxon>
        <taxon>Fungi</taxon>
        <taxon>Fungi incertae sedis</taxon>
        <taxon>Zoopagomycota</taxon>
        <taxon>Zoopagomycotina</taxon>
        <taxon>Zoopagomycetes</taxon>
        <taxon>Zoopagales</taxon>
        <taxon>Piptocephalidaceae</taxon>
        <taxon>Syncephalis</taxon>
    </lineage>
</organism>
<evidence type="ECO:0000313" key="2">
    <source>
        <dbReference type="Proteomes" id="UP000278143"/>
    </source>
</evidence>
<reference evidence="2" key="1">
    <citation type="journal article" date="2018" name="Nat. Microbiol.">
        <title>Leveraging single-cell genomics to expand the fungal tree of life.</title>
        <authorList>
            <person name="Ahrendt S.R."/>
            <person name="Quandt C.A."/>
            <person name="Ciobanu D."/>
            <person name="Clum A."/>
            <person name="Salamov A."/>
            <person name="Andreopoulos B."/>
            <person name="Cheng J.F."/>
            <person name="Woyke T."/>
            <person name="Pelin A."/>
            <person name="Henrissat B."/>
            <person name="Reynolds N.K."/>
            <person name="Benny G.L."/>
            <person name="Smith M.E."/>
            <person name="James T.Y."/>
            <person name="Grigoriev I.V."/>
        </authorList>
    </citation>
    <scope>NUCLEOTIDE SEQUENCE [LARGE SCALE GENOMIC DNA]</scope>
    <source>
        <strain evidence="2">Benny S71-1</strain>
    </source>
</reference>
<keyword evidence="2" id="KW-1185">Reference proteome</keyword>